<dbReference type="InterPro" id="IPR036413">
    <property type="entry name" value="YaeB-like_sf"/>
</dbReference>
<name>B8CTM3_SHEPW</name>
<evidence type="ECO:0000259" key="3">
    <source>
        <dbReference type="PROSITE" id="PS51668"/>
    </source>
</evidence>
<keyword evidence="1" id="KW-0949">S-adenosyl-L-methionine</keyword>
<evidence type="ECO:0000313" key="4">
    <source>
        <dbReference type="EMBL" id="ACJ31267.1"/>
    </source>
</evidence>
<dbReference type="Proteomes" id="UP000000753">
    <property type="component" value="Chromosome"/>
</dbReference>
<sequence>MTFELKPIGHIKTPYSDTISCPNNIQANGPICGLMLDKAYQKGLTGLEVGQWILVLYWFENVDRDLIQQPLADGTLIGTFALRSPHRPNPVVAAVVPIEKISQGCITVKGLDCLNGTALIDIKPAILRET</sequence>
<dbReference type="SUPFAM" id="SSF118196">
    <property type="entry name" value="YaeB-like"/>
    <property type="match status" value="1"/>
</dbReference>
<dbReference type="Pfam" id="PF01980">
    <property type="entry name" value="TrmO_N"/>
    <property type="match status" value="1"/>
</dbReference>
<protein>
    <recommendedName>
        <fullName evidence="3">TsaA-like domain-containing protein</fullName>
    </recommendedName>
</protein>
<organism evidence="4 5">
    <name type="scientific">Shewanella piezotolerans (strain WP3 / JCM 13877)</name>
    <dbReference type="NCBI Taxonomy" id="225849"/>
    <lineage>
        <taxon>Bacteria</taxon>
        <taxon>Pseudomonadati</taxon>
        <taxon>Pseudomonadota</taxon>
        <taxon>Gammaproteobacteria</taxon>
        <taxon>Alteromonadales</taxon>
        <taxon>Shewanellaceae</taxon>
        <taxon>Shewanella</taxon>
    </lineage>
</organism>
<keyword evidence="5" id="KW-1185">Reference proteome</keyword>
<evidence type="ECO:0000313" key="5">
    <source>
        <dbReference type="Proteomes" id="UP000000753"/>
    </source>
</evidence>
<dbReference type="Gene3D" id="2.40.30.70">
    <property type="entry name" value="YaeB-like"/>
    <property type="match status" value="1"/>
</dbReference>
<dbReference type="InterPro" id="IPR036414">
    <property type="entry name" value="YaeB_N_sf"/>
</dbReference>
<dbReference type="HOGENOM" id="CLU_013458_2_0_6"/>
<feature type="domain" description="TsaA-like" evidence="3">
    <location>
        <begin position="5"/>
        <end position="130"/>
    </location>
</feature>
<evidence type="ECO:0000256" key="2">
    <source>
        <dbReference type="ARBA" id="ARBA00033753"/>
    </source>
</evidence>
<comment type="similarity">
    <text evidence="2">Belongs to the tRNA methyltransferase O family.</text>
</comment>
<dbReference type="STRING" id="225849.swp_4629"/>
<dbReference type="PANTHER" id="PTHR12818">
    <property type="entry name" value="TRNA (ADENINE(37)-N6)-METHYLTRANSFERASE"/>
    <property type="match status" value="1"/>
</dbReference>
<dbReference type="EMBL" id="CP000472">
    <property type="protein sequence ID" value="ACJ31267.1"/>
    <property type="molecule type" value="Genomic_DNA"/>
</dbReference>
<proteinExistence type="inferred from homology"/>
<dbReference type="RefSeq" id="WP_020914597.1">
    <property type="nucleotide sequence ID" value="NC_011566.1"/>
</dbReference>
<dbReference type="InterPro" id="IPR023370">
    <property type="entry name" value="TrmO-like_N"/>
</dbReference>
<dbReference type="eggNOG" id="COG1720">
    <property type="taxonomic scope" value="Bacteria"/>
</dbReference>
<reference evidence="4 5" key="1">
    <citation type="journal article" date="2008" name="PLoS ONE">
        <title>Environmental adaptation: genomic analysis of the piezotolerant and psychrotolerant deep-sea iron reducing bacterium Shewanella piezotolerans WP3.</title>
        <authorList>
            <person name="Wang F."/>
            <person name="Wang J."/>
            <person name="Jian H."/>
            <person name="Zhang B."/>
            <person name="Li S."/>
            <person name="Wang F."/>
            <person name="Zeng X."/>
            <person name="Gao L."/>
            <person name="Bartlett D.H."/>
            <person name="Yu J."/>
            <person name="Hu S."/>
            <person name="Xiao X."/>
        </authorList>
    </citation>
    <scope>NUCLEOTIDE SEQUENCE [LARGE SCALE GENOMIC DNA]</scope>
    <source>
        <strain evidence="5">WP3 / JCM 13877</strain>
    </source>
</reference>
<dbReference type="CDD" id="cd09281">
    <property type="entry name" value="UPF0066"/>
    <property type="match status" value="1"/>
</dbReference>
<dbReference type="PROSITE" id="PS51668">
    <property type="entry name" value="TSAA_2"/>
    <property type="match status" value="1"/>
</dbReference>
<evidence type="ECO:0000256" key="1">
    <source>
        <dbReference type="ARBA" id="ARBA00022691"/>
    </source>
</evidence>
<dbReference type="OrthoDB" id="9804309at2"/>
<dbReference type="InterPro" id="IPR040372">
    <property type="entry name" value="YaeB-like"/>
</dbReference>
<dbReference type="AlphaFoldDB" id="B8CTM3"/>
<dbReference type="KEGG" id="swp:swp_4629"/>
<dbReference type="PANTHER" id="PTHR12818:SF0">
    <property type="entry name" value="TRNA (ADENINE(37)-N6)-METHYLTRANSFERASE"/>
    <property type="match status" value="1"/>
</dbReference>
<gene>
    <name evidence="4" type="ordered locus">swp_4629</name>
</gene>
<accession>B8CTM3</accession>